<dbReference type="EMBL" id="SLWY01000007">
    <property type="protein sequence ID" value="TCO81728.1"/>
    <property type="molecule type" value="Genomic_DNA"/>
</dbReference>
<sequence>MTDNQRDTTTPPEAEPDLPATVAASPAPAAGPADAGPAAPKAAPTPPPRPAGGGGAGKLALVVALVAAGGAGYSLYQWNLARQQAAGFNAEIEARVKATLAKVETEAGDRIKALEGKLASSQQAVGALEGKLGTTEQTQGAALKEASDRIEQLSLGQRGLLAEVDAAKTAAARGDVNALALSEVGYLLRVAEHKLHLELDQVRALQALQLAETRLNAVNELAFASVSRMLAENIAAVRGVKLPDTAALGRRLIALEERVEALRIKPDIQIETLKDKVRPQIANEVAGGEAPWYERIAETAWSQIKDIVVIHHDRAQAAPLMSPKEAYFLHQNLRLELEAMRLSLLRGDAVSYQETAQLVLGWLDRYFDGNDAETKAVAEEVRALAQTQLVPYLPDLGATAKTFDEVLARRQPVRSALSPAQPAVPGAGEAAQ</sequence>
<dbReference type="GO" id="GO:0032259">
    <property type="term" value="P:methylation"/>
    <property type="evidence" value="ECO:0007669"/>
    <property type="project" value="UniProtKB-KW"/>
</dbReference>
<gene>
    <name evidence="2" type="ORF">EV699_107121</name>
</gene>
<dbReference type="RefSeq" id="WP_132540894.1">
    <property type="nucleotide sequence ID" value="NZ_SLWY01000007.1"/>
</dbReference>
<dbReference type="OrthoDB" id="5739852at2"/>
<organism evidence="2 3">
    <name type="scientific">Plasticicumulans lactativorans</name>
    <dbReference type="NCBI Taxonomy" id="1133106"/>
    <lineage>
        <taxon>Bacteria</taxon>
        <taxon>Pseudomonadati</taxon>
        <taxon>Pseudomonadota</taxon>
        <taxon>Gammaproteobacteria</taxon>
        <taxon>Candidatus Competibacteraceae</taxon>
        <taxon>Plasticicumulans</taxon>
    </lineage>
</organism>
<dbReference type="InterPro" id="IPR007470">
    <property type="entry name" value="HemX"/>
</dbReference>
<dbReference type="Pfam" id="PF04375">
    <property type="entry name" value="HemX"/>
    <property type="match status" value="1"/>
</dbReference>
<dbReference type="PANTHER" id="PTHR38043:SF1">
    <property type="entry name" value="PROTEIN HEMX"/>
    <property type="match status" value="1"/>
</dbReference>
<proteinExistence type="predicted"/>
<dbReference type="Proteomes" id="UP000295765">
    <property type="component" value="Unassembled WGS sequence"/>
</dbReference>
<evidence type="ECO:0000313" key="2">
    <source>
        <dbReference type="EMBL" id="TCO81728.1"/>
    </source>
</evidence>
<evidence type="ECO:0000313" key="3">
    <source>
        <dbReference type="Proteomes" id="UP000295765"/>
    </source>
</evidence>
<name>A0A4R2LBG8_9GAMM</name>
<feature type="region of interest" description="Disordered" evidence="1">
    <location>
        <begin position="1"/>
        <end position="55"/>
    </location>
</feature>
<dbReference type="GO" id="GO:0008168">
    <property type="term" value="F:methyltransferase activity"/>
    <property type="evidence" value="ECO:0007669"/>
    <property type="project" value="UniProtKB-KW"/>
</dbReference>
<keyword evidence="2" id="KW-0808">Transferase</keyword>
<keyword evidence="3" id="KW-1185">Reference proteome</keyword>
<reference evidence="2 3" key="1">
    <citation type="submission" date="2019-03" db="EMBL/GenBank/DDBJ databases">
        <title>Genomic Encyclopedia of Type Strains, Phase IV (KMG-IV): sequencing the most valuable type-strain genomes for metagenomic binning, comparative biology and taxonomic classification.</title>
        <authorList>
            <person name="Goeker M."/>
        </authorList>
    </citation>
    <scope>NUCLEOTIDE SEQUENCE [LARGE SCALE GENOMIC DNA]</scope>
    <source>
        <strain evidence="2 3">DSM 25287</strain>
    </source>
</reference>
<evidence type="ECO:0000256" key="1">
    <source>
        <dbReference type="SAM" id="MobiDB-lite"/>
    </source>
</evidence>
<keyword evidence="2" id="KW-0489">Methyltransferase</keyword>
<feature type="compositionally biased region" description="Low complexity" evidence="1">
    <location>
        <begin position="18"/>
        <end position="42"/>
    </location>
</feature>
<dbReference type="AlphaFoldDB" id="A0A4R2LBG8"/>
<dbReference type="PANTHER" id="PTHR38043">
    <property type="entry name" value="PROTEIN HEMX"/>
    <property type="match status" value="1"/>
</dbReference>
<comment type="caution">
    <text evidence="2">The sequence shown here is derived from an EMBL/GenBank/DDBJ whole genome shotgun (WGS) entry which is preliminary data.</text>
</comment>
<protein>
    <submittedName>
        <fullName evidence="2">Uroporphyrin-3 C-methyltransferase</fullName>
    </submittedName>
</protein>
<accession>A0A4R2LBG8</accession>